<proteinExistence type="predicted"/>
<evidence type="ECO:0000313" key="2">
    <source>
        <dbReference type="Proteomes" id="UP001055940"/>
    </source>
</evidence>
<dbReference type="EMBL" id="CP099837">
    <property type="protein sequence ID" value="USY17234.1"/>
    <property type="molecule type" value="Genomic_DNA"/>
</dbReference>
<evidence type="ECO:0000313" key="1">
    <source>
        <dbReference type="EMBL" id="USY17234.1"/>
    </source>
</evidence>
<reference evidence="1" key="1">
    <citation type="submission" date="2022-06" db="EMBL/GenBank/DDBJ databases">
        <authorList>
            <person name="Ping M."/>
        </authorList>
    </citation>
    <scope>NUCLEOTIDE SEQUENCE</scope>
    <source>
        <strain evidence="1">JCM11759T</strain>
    </source>
</reference>
<protein>
    <submittedName>
        <fullName evidence="1">Uncharacterized protein</fullName>
    </submittedName>
</protein>
<gene>
    <name evidence="1" type="ORF">NE857_17930</name>
</gene>
<keyword evidence="2" id="KW-1185">Reference proteome</keyword>
<dbReference type="Proteomes" id="UP001055940">
    <property type="component" value="Chromosome"/>
</dbReference>
<dbReference type="RefSeq" id="WP_254416813.1">
    <property type="nucleotide sequence ID" value="NZ_BAAAJB010000003.1"/>
</dbReference>
<name>A0ABY5CZH7_9ACTN</name>
<accession>A0ABY5CZH7</accession>
<organism evidence="1 2">
    <name type="scientific">Nocardiopsis exhalans</name>
    <dbReference type="NCBI Taxonomy" id="163604"/>
    <lineage>
        <taxon>Bacteria</taxon>
        <taxon>Bacillati</taxon>
        <taxon>Actinomycetota</taxon>
        <taxon>Actinomycetes</taxon>
        <taxon>Streptosporangiales</taxon>
        <taxon>Nocardiopsidaceae</taxon>
        <taxon>Nocardiopsis</taxon>
    </lineage>
</organism>
<sequence length="108" mass="11710">MLGHLGERERGKLFAWLGRAPSETPDRREPPLTALGSRQYRAVHLPGSREGGYATCCQVLSGGRVVHEVLYEGGRKVFTHDDLVRALAGSPLVGERAVPGVSAIRHRG</sequence>